<gene>
    <name evidence="1" type="ORF">Lrub_2544</name>
</gene>
<accession>A0A0W0XMU8</accession>
<protein>
    <submittedName>
        <fullName evidence="1">Uncharacterized protein</fullName>
    </submittedName>
</protein>
<evidence type="ECO:0000313" key="2">
    <source>
        <dbReference type="Proteomes" id="UP000054608"/>
    </source>
</evidence>
<reference evidence="1 2" key="1">
    <citation type="submission" date="2015-11" db="EMBL/GenBank/DDBJ databases">
        <title>Genomic analysis of 38 Legionella species identifies large and diverse effector repertoires.</title>
        <authorList>
            <person name="Burstein D."/>
            <person name="Amaro F."/>
            <person name="Zusman T."/>
            <person name="Lifshitz Z."/>
            <person name="Cohen O."/>
            <person name="Gilbert J.A."/>
            <person name="Pupko T."/>
            <person name="Shuman H.A."/>
            <person name="Segal G."/>
        </authorList>
    </citation>
    <scope>NUCLEOTIDE SEQUENCE [LARGE SCALE GENOMIC DNA]</scope>
    <source>
        <strain evidence="1 2">WA-270A-C2</strain>
    </source>
</reference>
<evidence type="ECO:0000313" key="1">
    <source>
        <dbReference type="EMBL" id="KTD45747.1"/>
    </source>
</evidence>
<keyword evidence="2" id="KW-1185">Reference proteome</keyword>
<comment type="caution">
    <text evidence="1">The sequence shown here is derived from an EMBL/GenBank/DDBJ whole genome shotgun (WGS) entry which is preliminary data.</text>
</comment>
<dbReference type="AlphaFoldDB" id="A0A0W0XMU8"/>
<dbReference type="STRING" id="458.Lrub_2544"/>
<dbReference type="EMBL" id="LNYT01000022">
    <property type="protein sequence ID" value="KTD45747.1"/>
    <property type="molecule type" value="Genomic_DNA"/>
</dbReference>
<dbReference type="PATRIC" id="fig|458.5.peg.2649"/>
<sequence>MANKKLTPHQTMPDSTRIMIKIMRTNQKNATTQTSLEPLVTAKKELTFETVKSKKINLIAAMKRLKEMLIHAKTTLQETRKKISPEY</sequence>
<organism evidence="1 2">
    <name type="scientific">Legionella rubrilucens</name>
    <dbReference type="NCBI Taxonomy" id="458"/>
    <lineage>
        <taxon>Bacteria</taxon>
        <taxon>Pseudomonadati</taxon>
        <taxon>Pseudomonadota</taxon>
        <taxon>Gammaproteobacteria</taxon>
        <taxon>Legionellales</taxon>
        <taxon>Legionellaceae</taxon>
        <taxon>Legionella</taxon>
    </lineage>
</organism>
<name>A0A0W0XMU8_9GAMM</name>
<proteinExistence type="predicted"/>
<dbReference type="Proteomes" id="UP000054608">
    <property type="component" value="Unassembled WGS sequence"/>
</dbReference>